<evidence type="ECO:0000313" key="2">
    <source>
        <dbReference type="WBParaSite" id="PSU_v2.g2569.t1"/>
    </source>
</evidence>
<keyword evidence="1" id="KW-1185">Reference proteome</keyword>
<organism evidence="1 2">
    <name type="scientific">Panagrolaimus superbus</name>
    <dbReference type="NCBI Taxonomy" id="310955"/>
    <lineage>
        <taxon>Eukaryota</taxon>
        <taxon>Metazoa</taxon>
        <taxon>Ecdysozoa</taxon>
        <taxon>Nematoda</taxon>
        <taxon>Chromadorea</taxon>
        <taxon>Rhabditida</taxon>
        <taxon>Tylenchina</taxon>
        <taxon>Panagrolaimomorpha</taxon>
        <taxon>Panagrolaimoidea</taxon>
        <taxon>Panagrolaimidae</taxon>
        <taxon>Panagrolaimus</taxon>
    </lineage>
</organism>
<evidence type="ECO:0000313" key="1">
    <source>
        <dbReference type="Proteomes" id="UP000887577"/>
    </source>
</evidence>
<reference evidence="2" key="1">
    <citation type="submission" date="2022-11" db="UniProtKB">
        <authorList>
            <consortium name="WormBaseParasite"/>
        </authorList>
    </citation>
    <scope>IDENTIFICATION</scope>
</reference>
<dbReference type="WBParaSite" id="PSU_v2.g2569.t1">
    <property type="protein sequence ID" value="PSU_v2.g2569.t1"/>
    <property type="gene ID" value="PSU_v2.g2569"/>
</dbReference>
<sequence length="228" mass="26090">MFRLTILRFSITKNYIKNAANFINADKFVTDYNEHFPREILHKMKIKNDKIITFQKANLEIDKPLITNFFGLSDDDSLELMTMLTNGATDAIMAKDEGKFVGMATLNFIDGMTLLKKMPKRLEDYGSEIDNGPFKSRQANQVLSFVLASELLIPYRLKQQQQQQQEQPCKYMFGQVTQVHPKYHGNGIAKTMEMLSYFLAMRKNADHFVVSCSAEASAKMVGNMVSIF</sequence>
<proteinExistence type="predicted"/>
<protein>
    <submittedName>
        <fullName evidence="2">N-acetyltransferase domain-containing protein</fullName>
    </submittedName>
</protein>
<dbReference type="Proteomes" id="UP000887577">
    <property type="component" value="Unplaced"/>
</dbReference>
<dbReference type="AlphaFoldDB" id="A0A914YRD0"/>
<dbReference type="Gene3D" id="3.40.630.30">
    <property type="match status" value="1"/>
</dbReference>
<accession>A0A914YRD0</accession>
<name>A0A914YRD0_9BILA</name>